<dbReference type="EMBL" id="CAJJDN010000092">
    <property type="protein sequence ID" value="CAD8108763.1"/>
    <property type="molecule type" value="Genomic_DNA"/>
</dbReference>
<organism evidence="1 2">
    <name type="scientific">Paramecium sonneborni</name>
    <dbReference type="NCBI Taxonomy" id="65129"/>
    <lineage>
        <taxon>Eukaryota</taxon>
        <taxon>Sar</taxon>
        <taxon>Alveolata</taxon>
        <taxon>Ciliophora</taxon>
        <taxon>Intramacronucleata</taxon>
        <taxon>Oligohymenophorea</taxon>
        <taxon>Peniculida</taxon>
        <taxon>Parameciidae</taxon>
        <taxon>Paramecium</taxon>
    </lineage>
</organism>
<gene>
    <name evidence="1" type="ORF">PSON_ATCC_30995.1.T0920059</name>
</gene>
<keyword evidence="2" id="KW-1185">Reference proteome</keyword>
<name>A0A8S1Q1R3_9CILI</name>
<proteinExistence type="predicted"/>
<dbReference type="AlphaFoldDB" id="A0A8S1Q1R3"/>
<protein>
    <submittedName>
        <fullName evidence="1">Uncharacterized protein</fullName>
    </submittedName>
</protein>
<dbReference type="Proteomes" id="UP000692954">
    <property type="component" value="Unassembled WGS sequence"/>
</dbReference>
<comment type="caution">
    <text evidence="1">The sequence shown here is derived from an EMBL/GenBank/DDBJ whole genome shotgun (WGS) entry which is preliminary data.</text>
</comment>
<reference evidence="1" key="1">
    <citation type="submission" date="2021-01" db="EMBL/GenBank/DDBJ databases">
        <authorList>
            <consortium name="Genoscope - CEA"/>
            <person name="William W."/>
        </authorList>
    </citation>
    <scope>NUCLEOTIDE SEQUENCE</scope>
</reference>
<sequence>MLLHVHTSSGYRESLKRSLSRQRDRILSFQMIPRTELGDLSNLGTSKFGKEELKQDEQKRCKSKKLQQKNCIKKLNKQPSYLPEMTHYQKILQKYL</sequence>
<accession>A0A8S1Q1R3</accession>
<evidence type="ECO:0000313" key="1">
    <source>
        <dbReference type="EMBL" id="CAD8108763.1"/>
    </source>
</evidence>
<dbReference type="OrthoDB" id="299956at2759"/>
<evidence type="ECO:0000313" key="2">
    <source>
        <dbReference type="Proteomes" id="UP000692954"/>
    </source>
</evidence>